<dbReference type="InterPro" id="IPR039582">
    <property type="entry name" value="THTPA"/>
</dbReference>
<feature type="compositionally biased region" description="Basic and acidic residues" evidence="1">
    <location>
        <begin position="475"/>
        <end position="493"/>
    </location>
</feature>
<comment type="caution">
    <text evidence="3">The sequence shown here is derived from an EMBL/GenBank/DDBJ whole genome shotgun (WGS) entry which is preliminary data.</text>
</comment>
<name>A0ABD3VCS6_SINWO</name>
<feature type="compositionally biased region" description="Polar residues" evidence="1">
    <location>
        <begin position="418"/>
        <end position="427"/>
    </location>
</feature>
<proteinExistence type="predicted"/>
<feature type="region of interest" description="Disordered" evidence="1">
    <location>
        <begin position="367"/>
        <end position="493"/>
    </location>
</feature>
<reference evidence="3 4" key="1">
    <citation type="submission" date="2024-11" db="EMBL/GenBank/DDBJ databases">
        <title>Chromosome-level genome assembly of the freshwater bivalve Anodonta woodiana.</title>
        <authorList>
            <person name="Chen X."/>
        </authorList>
    </citation>
    <scope>NUCLEOTIDE SEQUENCE [LARGE SCALE GENOMIC DNA]</scope>
    <source>
        <strain evidence="3">MN2024</strain>
        <tissue evidence="3">Gills</tissue>
    </source>
</reference>
<dbReference type="Gene3D" id="2.40.320.10">
    <property type="entry name" value="Hypothetical Protein Pfu-838710-001"/>
    <property type="match status" value="1"/>
</dbReference>
<evidence type="ECO:0000256" key="1">
    <source>
        <dbReference type="SAM" id="MobiDB-lite"/>
    </source>
</evidence>
<feature type="compositionally biased region" description="Polar residues" evidence="1">
    <location>
        <begin position="60"/>
        <end position="75"/>
    </location>
</feature>
<feature type="compositionally biased region" description="Polar residues" evidence="1">
    <location>
        <begin position="556"/>
        <end position="570"/>
    </location>
</feature>
<dbReference type="InterPro" id="IPR033469">
    <property type="entry name" value="CYTH-like_dom_sf"/>
</dbReference>
<feature type="compositionally biased region" description="Polar residues" evidence="1">
    <location>
        <begin position="42"/>
        <end position="53"/>
    </location>
</feature>
<keyword evidence="4" id="KW-1185">Reference proteome</keyword>
<dbReference type="EMBL" id="JBJQND010000012">
    <property type="protein sequence ID" value="KAL3859374.1"/>
    <property type="molecule type" value="Genomic_DNA"/>
</dbReference>
<dbReference type="Pfam" id="PF01928">
    <property type="entry name" value="CYTH"/>
    <property type="match status" value="1"/>
</dbReference>
<feature type="compositionally biased region" description="Basic and acidic residues" evidence="1">
    <location>
        <begin position="432"/>
        <end position="445"/>
    </location>
</feature>
<feature type="region of interest" description="Disordered" evidence="1">
    <location>
        <begin position="40"/>
        <end position="75"/>
    </location>
</feature>
<evidence type="ECO:0000259" key="2">
    <source>
        <dbReference type="Pfam" id="PF01928"/>
    </source>
</evidence>
<evidence type="ECO:0000313" key="3">
    <source>
        <dbReference type="EMBL" id="KAL3859374.1"/>
    </source>
</evidence>
<feature type="compositionally biased region" description="Polar residues" evidence="1">
    <location>
        <begin position="509"/>
        <end position="519"/>
    </location>
</feature>
<accession>A0ABD3VCS6</accession>
<feature type="region of interest" description="Disordered" evidence="1">
    <location>
        <begin position="556"/>
        <end position="577"/>
    </location>
</feature>
<feature type="region of interest" description="Disordered" evidence="1">
    <location>
        <begin position="507"/>
        <end position="529"/>
    </location>
</feature>
<evidence type="ECO:0000313" key="4">
    <source>
        <dbReference type="Proteomes" id="UP001634394"/>
    </source>
</evidence>
<dbReference type="InterPro" id="IPR023577">
    <property type="entry name" value="CYTH_domain"/>
</dbReference>
<organism evidence="3 4">
    <name type="scientific">Sinanodonta woodiana</name>
    <name type="common">Chinese pond mussel</name>
    <name type="synonym">Anodonta woodiana</name>
    <dbReference type="NCBI Taxonomy" id="1069815"/>
    <lineage>
        <taxon>Eukaryota</taxon>
        <taxon>Metazoa</taxon>
        <taxon>Spiralia</taxon>
        <taxon>Lophotrochozoa</taxon>
        <taxon>Mollusca</taxon>
        <taxon>Bivalvia</taxon>
        <taxon>Autobranchia</taxon>
        <taxon>Heteroconchia</taxon>
        <taxon>Palaeoheterodonta</taxon>
        <taxon>Unionida</taxon>
        <taxon>Unionoidea</taxon>
        <taxon>Unionidae</taxon>
        <taxon>Unioninae</taxon>
        <taxon>Sinanodonta</taxon>
    </lineage>
</organism>
<dbReference type="SUPFAM" id="SSF55154">
    <property type="entry name" value="CYTH-like phosphatases"/>
    <property type="match status" value="1"/>
</dbReference>
<dbReference type="GO" id="GO:0016462">
    <property type="term" value="F:pyrophosphatase activity"/>
    <property type="evidence" value="ECO:0007669"/>
    <property type="project" value="UniProtKB-ARBA"/>
</dbReference>
<sequence>METESSVDPDLNLDIPENLTFVDHKEFKITSPDRECIRASRISPSEFSSSQALSADVEKSTSLQEPETSNASFDTNSNFIVSSHHEYVESKDQILTDQIVLSDISTSLDSERSVDRIERKVLIDETDKIVSPVKLVEDLFRFVGDQELVDGEENQQANYNNYSGRMAPLARLELDDDLDITVSSQCKLENVPASENINRNRDPDDLNNNLEVIATPQQSEAIVIEGSSEKPSELSGTVAEIGNNESWNGHADKENGQGDLSQGHVVEVKQQSQEDEKTGEVVVITETITEEVEKETVHVTEIEEVWEYVEDSNHGMVIRKKNVVSQKEADEVSLKTLRKSHITTERHKKYTDDETNLTAEVSTLDQTEIEEQEKSSVPASDVESQGIREGSEHINQSCGEQEITELSDSQAEIEVQEKSSITASDADSQGFRVEESEHKIQRCEEQEIPELPDSHAELELQENSSVTASSTENQGVREGEESEHKYQRCEEQEITKFSDSQAVIEVQEKSSITASNADSQGFRVEESEHKIQRCEEQEITELSDSQAVIEVQEKSSITASDADSQGIQVQESEHKNERCEEQEFTELSDVTAGLSLQENTILIDSQQNPATCESQYSNFQIEETQQLLGSVLVKEEKACEIVSVGAGPSSEMEYGQDRDIPGGENKVLESEEGNQKTVSPSSAEDSVAMAIEKEANLVIFNSSCITTEGYKKEIKHDMDTTSEVSVPEQDEIVIQEESSVTALESQGIEKVGESEQKRDEQEFAESEAKIEISLQANSTLVDNQKSPATYESQSDNFQIVEAQQLLLSTEIVKEEIIHEIITVESRLASEVVTDLKNDALTAEHKVLGSGAMNAEGNQISVFVSSAEDSWSSMDQQISVEHNIPASHDQSFEENQSIQLHHHPLLSSSDVSSQNQSEQKHVICLDGQIIQDNEKNEGIINCETNRNQTEMKSLQIERKYKAPVDCETTVVKLGGSLMDEKSYEDIYYDDKHYSLTLHGSWLRQRNGEWQLKTDVANVPFEGASDEKEIVEILTKHYNCSEKDFEEPISALVHDLGLTEFSNFVTIQKHYKLLNCAISLELTDFGFQVGEIAVKMASPTEIPSALQIIDNMANDLERLFLQIKFSPLLCWVRKKTD</sequence>
<feature type="compositionally biased region" description="Polar residues" evidence="1">
    <location>
        <begin position="461"/>
        <end position="474"/>
    </location>
</feature>
<protein>
    <recommendedName>
        <fullName evidence="2">CYTH domain-containing protein</fullName>
    </recommendedName>
</protein>
<dbReference type="PANTHER" id="PTHR14586">
    <property type="entry name" value="THIAMINE-TRIPHOSPHATASE"/>
    <property type="match status" value="1"/>
</dbReference>
<feature type="domain" description="CYTH" evidence="2">
    <location>
        <begin position="954"/>
        <end position="1107"/>
    </location>
</feature>
<dbReference type="AlphaFoldDB" id="A0ABD3VCS6"/>
<gene>
    <name evidence="3" type="ORF">ACJMK2_009597</name>
</gene>
<dbReference type="Proteomes" id="UP001634394">
    <property type="component" value="Unassembled WGS sequence"/>
</dbReference>
<dbReference type="PANTHER" id="PTHR14586:SF1">
    <property type="entry name" value="THIAMINE-TRIPHOSPHATASE"/>
    <property type="match status" value="1"/>
</dbReference>
<feature type="compositionally biased region" description="Polar residues" evidence="1">
    <location>
        <begin position="393"/>
        <end position="410"/>
    </location>
</feature>